<protein>
    <submittedName>
        <fullName evidence="1">Uncharacterized protein</fullName>
    </submittedName>
</protein>
<name>A0A0D0BHB3_9AGAM</name>
<proteinExistence type="predicted"/>
<dbReference type="AlphaFoldDB" id="A0A0D0BHB3"/>
<evidence type="ECO:0000313" key="1">
    <source>
        <dbReference type="EMBL" id="KIK42558.1"/>
    </source>
</evidence>
<dbReference type="InParanoid" id="A0A0D0BHB3"/>
<gene>
    <name evidence="1" type="ORF">CY34DRAFT_804802</name>
</gene>
<reference evidence="2" key="2">
    <citation type="submission" date="2015-01" db="EMBL/GenBank/DDBJ databases">
        <title>Evolutionary Origins and Diversification of the Mycorrhizal Mutualists.</title>
        <authorList>
            <consortium name="DOE Joint Genome Institute"/>
            <consortium name="Mycorrhizal Genomics Consortium"/>
            <person name="Kohler A."/>
            <person name="Kuo A."/>
            <person name="Nagy L.G."/>
            <person name="Floudas D."/>
            <person name="Copeland A."/>
            <person name="Barry K.W."/>
            <person name="Cichocki N."/>
            <person name="Veneault-Fourrey C."/>
            <person name="LaButti K."/>
            <person name="Lindquist E.A."/>
            <person name="Lipzen A."/>
            <person name="Lundell T."/>
            <person name="Morin E."/>
            <person name="Murat C."/>
            <person name="Riley R."/>
            <person name="Ohm R."/>
            <person name="Sun H."/>
            <person name="Tunlid A."/>
            <person name="Henrissat B."/>
            <person name="Grigoriev I.V."/>
            <person name="Hibbett D.S."/>
            <person name="Martin F."/>
        </authorList>
    </citation>
    <scope>NUCLEOTIDE SEQUENCE [LARGE SCALE GENOMIC DNA]</scope>
    <source>
        <strain evidence="2">UH-Slu-Lm8-n1</strain>
    </source>
</reference>
<organism evidence="1 2">
    <name type="scientific">Suillus luteus UH-Slu-Lm8-n1</name>
    <dbReference type="NCBI Taxonomy" id="930992"/>
    <lineage>
        <taxon>Eukaryota</taxon>
        <taxon>Fungi</taxon>
        <taxon>Dikarya</taxon>
        <taxon>Basidiomycota</taxon>
        <taxon>Agaricomycotina</taxon>
        <taxon>Agaricomycetes</taxon>
        <taxon>Agaricomycetidae</taxon>
        <taxon>Boletales</taxon>
        <taxon>Suillineae</taxon>
        <taxon>Suillaceae</taxon>
        <taxon>Suillus</taxon>
    </lineage>
</organism>
<evidence type="ECO:0000313" key="2">
    <source>
        <dbReference type="Proteomes" id="UP000054485"/>
    </source>
</evidence>
<accession>A0A0D0BHB3</accession>
<dbReference type="Proteomes" id="UP000054485">
    <property type="component" value="Unassembled WGS sequence"/>
</dbReference>
<reference evidence="1 2" key="1">
    <citation type="submission" date="2014-04" db="EMBL/GenBank/DDBJ databases">
        <authorList>
            <consortium name="DOE Joint Genome Institute"/>
            <person name="Kuo A."/>
            <person name="Ruytinx J."/>
            <person name="Rineau F."/>
            <person name="Colpaert J."/>
            <person name="Kohler A."/>
            <person name="Nagy L.G."/>
            <person name="Floudas D."/>
            <person name="Copeland A."/>
            <person name="Barry K.W."/>
            <person name="Cichocki N."/>
            <person name="Veneault-Fourrey C."/>
            <person name="LaButti K."/>
            <person name="Lindquist E.A."/>
            <person name="Lipzen A."/>
            <person name="Lundell T."/>
            <person name="Morin E."/>
            <person name="Murat C."/>
            <person name="Sun H."/>
            <person name="Tunlid A."/>
            <person name="Henrissat B."/>
            <person name="Grigoriev I.V."/>
            <person name="Hibbett D.S."/>
            <person name="Martin F."/>
            <person name="Nordberg H.P."/>
            <person name="Cantor M.N."/>
            <person name="Hua S.X."/>
        </authorList>
    </citation>
    <scope>NUCLEOTIDE SEQUENCE [LARGE SCALE GENOMIC DNA]</scope>
    <source>
        <strain evidence="1 2">UH-Slu-Lm8-n1</strain>
    </source>
</reference>
<keyword evidence="2" id="KW-1185">Reference proteome</keyword>
<dbReference type="EMBL" id="KN835235">
    <property type="protein sequence ID" value="KIK42558.1"/>
    <property type="molecule type" value="Genomic_DNA"/>
</dbReference>
<dbReference type="HOGENOM" id="CLU_3015733_0_0_1"/>
<sequence length="56" mass="6298">MEGKGLIAYSRDESWEAVELHFRPDPVLISERERRVDTNLVCISALSPCVKAEAIP</sequence>